<gene>
    <name evidence="2" type="ORF">L3Y34_005269</name>
</gene>
<dbReference type="Proteomes" id="UP000827892">
    <property type="component" value="Chromosome IV"/>
</dbReference>
<sequence length="142" mass="15568">MSNSSIQVSQETSHSSKTADMTNETMPDDPIANQSISYILSTQLSTTITQRKSSSSITQEFSEEIVQTVDIRSATERKDSDKRHSPLPTRQHSSDSDDENGLAAKKPRFFSPQRPVLIPSAPMNTIELPTSPASSGKEKTVD</sequence>
<evidence type="ECO:0000313" key="2">
    <source>
        <dbReference type="EMBL" id="ULT97332.1"/>
    </source>
</evidence>
<accession>A0AAE9D759</accession>
<proteinExistence type="predicted"/>
<dbReference type="AlphaFoldDB" id="A0AAE9D759"/>
<reference evidence="2 3" key="1">
    <citation type="submission" date="2022-05" db="EMBL/GenBank/DDBJ databases">
        <title>Chromosome-level reference genomes for two strains of Caenorhabditis briggsae: an improved platform for comparative genomics.</title>
        <authorList>
            <person name="Stevens L."/>
            <person name="Andersen E.C."/>
        </authorList>
    </citation>
    <scope>NUCLEOTIDE SEQUENCE [LARGE SCALE GENOMIC DNA]</scope>
    <source>
        <strain evidence="2">QX1410_ONT</strain>
        <tissue evidence="2">Whole-organism</tissue>
    </source>
</reference>
<organism evidence="2 3">
    <name type="scientific">Caenorhabditis briggsae</name>
    <dbReference type="NCBI Taxonomy" id="6238"/>
    <lineage>
        <taxon>Eukaryota</taxon>
        <taxon>Metazoa</taxon>
        <taxon>Ecdysozoa</taxon>
        <taxon>Nematoda</taxon>
        <taxon>Chromadorea</taxon>
        <taxon>Rhabditida</taxon>
        <taxon>Rhabditina</taxon>
        <taxon>Rhabditomorpha</taxon>
        <taxon>Rhabditoidea</taxon>
        <taxon>Rhabditidae</taxon>
        <taxon>Peloderinae</taxon>
        <taxon>Caenorhabditis</taxon>
    </lineage>
</organism>
<evidence type="ECO:0000313" key="3">
    <source>
        <dbReference type="Proteomes" id="UP000827892"/>
    </source>
</evidence>
<name>A0AAE9D759_CAEBR</name>
<feature type="compositionally biased region" description="Polar residues" evidence="1">
    <location>
        <begin position="32"/>
        <end position="60"/>
    </location>
</feature>
<feature type="compositionally biased region" description="Polar residues" evidence="1">
    <location>
        <begin position="1"/>
        <end position="25"/>
    </location>
</feature>
<protein>
    <submittedName>
        <fullName evidence="2">Uncharacterized protein</fullName>
    </submittedName>
</protein>
<feature type="compositionally biased region" description="Basic and acidic residues" evidence="1">
    <location>
        <begin position="73"/>
        <end position="84"/>
    </location>
</feature>
<dbReference type="EMBL" id="CP090894">
    <property type="protein sequence ID" value="ULT97332.1"/>
    <property type="molecule type" value="Genomic_DNA"/>
</dbReference>
<feature type="region of interest" description="Disordered" evidence="1">
    <location>
        <begin position="1"/>
        <end position="142"/>
    </location>
</feature>
<evidence type="ECO:0000256" key="1">
    <source>
        <dbReference type="SAM" id="MobiDB-lite"/>
    </source>
</evidence>